<name>A0A5C6C4K4_9BACT</name>
<comment type="caution">
    <text evidence="7">The sequence shown here is derived from an EMBL/GenBank/DDBJ whole genome shotgun (WGS) entry which is preliminary data.</text>
</comment>
<evidence type="ECO:0000256" key="2">
    <source>
        <dbReference type="ARBA" id="ARBA00022692"/>
    </source>
</evidence>
<dbReference type="AlphaFoldDB" id="A0A5C6C4K4"/>
<keyword evidence="4 6" id="KW-0472">Membrane</keyword>
<proteinExistence type="predicted"/>
<keyword evidence="2 6" id="KW-0812">Transmembrane</keyword>
<dbReference type="OrthoDB" id="9813689at2"/>
<protein>
    <submittedName>
        <fullName evidence="7">Hemolysin-III related</fullName>
    </submittedName>
</protein>
<dbReference type="PANTHER" id="PTHR20855:SF3">
    <property type="entry name" value="LD03007P"/>
    <property type="match status" value="1"/>
</dbReference>
<feature type="transmembrane region" description="Helical" evidence="6">
    <location>
        <begin position="62"/>
        <end position="84"/>
    </location>
</feature>
<keyword evidence="5" id="KW-0479">Metal-binding</keyword>
<feature type="transmembrane region" description="Helical" evidence="6">
    <location>
        <begin position="180"/>
        <end position="199"/>
    </location>
</feature>
<dbReference type="RefSeq" id="WP_146405517.1">
    <property type="nucleotide sequence ID" value="NZ_SJPU01000001.1"/>
</dbReference>
<dbReference type="PANTHER" id="PTHR20855">
    <property type="entry name" value="ADIPOR/PROGESTIN RECEPTOR-RELATED"/>
    <property type="match status" value="1"/>
</dbReference>
<feature type="transmembrane region" description="Helical" evidence="6">
    <location>
        <begin position="211"/>
        <end position="231"/>
    </location>
</feature>
<dbReference type="Proteomes" id="UP000319908">
    <property type="component" value="Unassembled WGS sequence"/>
</dbReference>
<evidence type="ECO:0000313" key="8">
    <source>
        <dbReference type="Proteomes" id="UP000319908"/>
    </source>
</evidence>
<feature type="transmembrane region" description="Helical" evidence="6">
    <location>
        <begin position="35"/>
        <end position="56"/>
    </location>
</feature>
<dbReference type="Pfam" id="PF03006">
    <property type="entry name" value="HlyIII"/>
    <property type="match status" value="1"/>
</dbReference>
<feature type="binding site" evidence="5">
    <location>
        <position position="208"/>
    </location>
    <ligand>
        <name>Zn(2+)</name>
        <dbReference type="ChEBI" id="CHEBI:29105"/>
    </ligand>
</feature>
<feature type="transmembrane region" description="Helical" evidence="6">
    <location>
        <begin position="105"/>
        <end position="123"/>
    </location>
</feature>
<dbReference type="GO" id="GO:0046872">
    <property type="term" value="F:metal ion binding"/>
    <property type="evidence" value="ECO:0007669"/>
    <property type="project" value="UniProtKB-KW"/>
</dbReference>
<organism evidence="7 8">
    <name type="scientific">Allorhodopirellula heiligendammensis</name>
    <dbReference type="NCBI Taxonomy" id="2714739"/>
    <lineage>
        <taxon>Bacteria</taxon>
        <taxon>Pseudomonadati</taxon>
        <taxon>Planctomycetota</taxon>
        <taxon>Planctomycetia</taxon>
        <taxon>Pirellulales</taxon>
        <taxon>Pirellulaceae</taxon>
        <taxon>Allorhodopirellula</taxon>
    </lineage>
</organism>
<dbReference type="InterPro" id="IPR004254">
    <property type="entry name" value="AdipoR/HlyIII-related"/>
</dbReference>
<gene>
    <name evidence="7" type="ORF">Poly21_06340</name>
</gene>
<evidence type="ECO:0000256" key="4">
    <source>
        <dbReference type="ARBA" id="ARBA00023136"/>
    </source>
</evidence>
<feature type="binding site" evidence="5">
    <location>
        <position position="212"/>
    </location>
    <ligand>
        <name>Zn(2+)</name>
        <dbReference type="ChEBI" id="CHEBI:29105"/>
    </ligand>
</feature>
<dbReference type="EMBL" id="SJPU01000001">
    <property type="protein sequence ID" value="TWU18471.1"/>
    <property type="molecule type" value="Genomic_DNA"/>
</dbReference>
<evidence type="ECO:0000256" key="6">
    <source>
        <dbReference type="SAM" id="Phobius"/>
    </source>
</evidence>
<feature type="binding site" evidence="5">
    <location>
        <position position="88"/>
    </location>
    <ligand>
        <name>Zn(2+)</name>
        <dbReference type="ChEBI" id="CHEBI:29105"/>
    </ligand>
</feature>
<accession>A0A5C6C4K4</accession>
<keyword evidence="8" id="KW-1185">Reference proteome</keyword>
<comment type="subcellular location">
    <subcellularLocation>
        <location evidence="1">Membrane</location>
        <topology evidence="1">Multi-pass membrane protein</topology>
    </subcellularLocation>
</comment>
<sequence>MNSETVQEAPLEPLHEVPVGVALQGSPPIQPDQEWANALTHGIATVVWLGLSVWLVTRASQISAGLAIACAAYGASCIGTFLCSTLSHTFLERPRLDRYRAWDQAMIYLMIIGTYTPITYQMAIPQYRLPLLAVMWGFALWGFVNKAILNHRIHSISTISYLMLGWLPAIPLYGRISMALFGYVLAGGVIYSLGVLFLINDSRVKYFHAVWHLFVLTASIVHFVGITKYVVMVPT</sequence>
<evidence type="ECO:0000256" key="5">
    <source>
        <dbReference type="PIRSR" id="PIRSR604254-1"/>
    </source>
</evidence>
<feature type="transmembrane region" description="Helical" evidence="6">
    <location>
        <begin position="156"/>
        <end position="174"/>
    </location>
</feature>
<evidence type="ECO:0000256" key="3">
    <source>
        <dbReference type="ARBA" id="ARBA00022989"/>
    </source>
</evidence>
<keyword evidence="3 6" id="KW-1133">Transmembrane helix</keyword>
<evidence type="ECO:0000313" key="7">
    <source>
        <dbReference type="EMBL" id="TWU18471.1"/>
    </source>
</evidence>
<keyword evidence="5" id="KW-0862">Zinc</keyword>
<dbReference type="GO" id="GO:0016020">
    <property type="term" value="C:membrane"/>
    <property type="evidence" value="ECO:0007669"/>
    <property type="project" value="UniProtKB-SubCell"/>
</dbReference>
<feature type="transmembrane region" description="Helical" evidence="6">
    <location>
        <begin position="129"/>
        <end position="149"/>
    </location>
</feature>
<evidence type="ECO:0000256" key="1">
    <source>
        <dbReference type="ARBA" id="ARBA00004141"/>
    </source>
</evidence>
<reference evidence="7 8" key="1">
    <citation type="journal article" date="2020" name="Antonie Van Leeuwenhoek">
        <title>Rhodopirellula heiligendammensis sp. nov., Rhodopirellula pilleata sp. nov., and Rhodopirellula solitaria sp. nov. isolated from natural or artificial marine surfaces in Northern Germany and California, USA, and emended description of the genus Rhodopirellula.</title>
        <authorList>
            <person name="Kallscheuer N."/>
            <person name="Wiegand S."/>
            <person name="Jogler M."/>
            <person name="Boedeker C."/>
            <person name="Peeters S.H."/>
            <person name="Rast P."/>
            <person name="Heuer A."/>
            <person name="Jetten M.S.M."/>
            <person name="Rohde M."/>
            <person name="Jogler C."/>
        </authorList>
    </citation>
    <scope>NUCLEOTIDE SEQUENCE [LARGE SCALE GENOMIC DNA]</scope>
    <source>
        <strain evidence="7 8">Poly21</strain>
    </source>
</reference>